<protein>
    <submittedName>
        <fullName evidence="1">Uncharacterized protein</fullName>
    </submittedName>
</protein>
<organism evidence="1 2">
    <name type="scientific">Streblomastix strix</name>
    <dbReference type="NCBI Taxonomy" id="222440"/>
    <lineage>
        <taxon>Eukaryota</taxon>
        <taxon>Metamonada</taxon>
        <taxon>Preaxostyla</taxon>
        <taxon>Oxymonadida</taxon>
        <taxon>Streblomastigidae</taxon>
        <taxon>Streblomastix</taxon>
    </lineage>
</organism>
<dbReference type="Proteomes" id="UP000324800">
    <property type="component" value="Unassembled WGS sequence"/>
</dbReference>
<sequence>MIGVPNWQIQSWWVDLQKITVKQLIVGRCADVLVPGGRMRKLKRHLLSGGLLICKVQDNRGDEINAQVAKQSELNEKISKVQFKDSIQYAADIVIDQDRF</sequence>
<name>A0A5J4U0F4_9EUKA</name>
<proteinExistence type="predicted"/>
<gene>
    <name evidence="1" type="ORF">EZS28_040981</name>
</gene>
<accession>A0A5J4U0F4</accession>
<evidence type="ECO:0000313" key="1">
    <source>
        <dbReference type="EMBL" id="KAA6363492.1"/>
    </source>
</evidence>
<comment type="caution">
    <text evidence="1">The sequence shown here is derived from an EMBL/GenBank/DDBJ whole genome shotgun (WGS) entry which is preliminary data.</text>
</comment>
<dbReference type="EMBL" id="SNRW01022849">
    <property type="protein sequence ID" value="KAA6363492.1"/>
    <property type="molecule type" value="Genomic_DNA"/>
</dbReference>
<reference evidence="1 2" key="1">
    <citation type="submission" date="2019-03" db="EMBL/GenBank/DDBJ databases">
        <title>Single cell metagenomics reveals metabolic interactions within the superorganism composed of flagellate Streblomastix strix and complex community of Bacteroidetes bacteria on its surface.</title>
        <authorList>
            <person name="Treitli S.C."/>
            <person name="Kolisko M."/>
            <person name="Husnik F."/>
            <person name="Keeling P."/>
            <person name="Hampl V."/>
        </authorList>
    </citation>
    <scope>NUCLEOTIDE SEQUENCE [LARGE SCALE GENOMIC DNA]</scope>
    <source>
        <strain evidence="1">ST1C</strain>
    </source>
</reference>
<evidence type="ECO:0000313" key="2">
    <source>
        <dbReference type="Proteomes" id="UP000324800"/>
    </source>
</evidence>
<dbReference type="AlphaFoldDB" id="A0A5J4U0F4"/>